<comment type="caution">
    <text evidence="2">The sequence shown here is derived from an EMBL/GenBank/DDBJ whole genome shotgun (WGS) entry which is preliminary data.</text>
</comment>
<keyword evidence="1" id="KW-0175">Coiled coil</keyword>
<feature type="coiled-coil region" evidence="1">
    <location>
        <begin position="232"/>
        <end position="299"/>
    </location>
</feature>
<dbReference type="Proteomes" id="UP000693981">
    <property type="component" value="Unassembled WGS sequence"/>
</dbReference>
<protein>
    <submittedName>
        <fullName evidence="2">Cytosolic phospholipase A2 zeta</fullName>
    </submittedName>
</protein>
<accession>A0A8T1WVD2</accession>
<dbReference type="EMBL" id="JAGDFL010000188">
    <property type="protein sequence ID" value="KAG7395779.1"/>
    <property type="molecule type" value="Genomic_DNA"/>
</dbReference>
<reference evidence="2" key="1">
    <citation type="submission" date="2021-02" db="EMBL/GenBank/DDBJ databases">
        <authorList>
            <person name="Palmer J.M."/>
        </authorList>
    </citation>
    <scope>NUCLEOTIDE SEQUENCE</scope>
    <source>
        <strain evidence="2">SCRP23</strain>
    </source>
</reference>
<proteinExistence type="predicted"/>
<evidence type="ECO:0000313" key="2">
    <source>
        <dbReference type="EMBL" id="KAG7395779.1"/>
    </source>
</evidence>
<keyword evidence="3" id="KW-1185">Reference proteome</keyword>
<sequence>MERLNAAQVKVKRLNRLEAAIVDFFMEVMDRSENNAGADNGVDVESAFARSKRKEQFLKKAEGDPISLLNSLRTHLRLKFAEQEAQQVAAERKAFADTISNQQKEENNRNEFQQMEQTCNLLKLQQETLIQQVTQHKLEQTRSHRQYRALLDKLNAQVQAHQSREQVAQELATKLRDEVAALKDTRDTLLKASQNQKPHDSNRVIGTTAAGANSVITPSVTNTDFFGTPAENQTLRRALQKYEAKMARMEATNDERKREIQRLQQQLTGLRQNTQLQKYERLEKDSRHLQELADDLKSRLDESDADLLRTKGSLKEREIQVQKMKDDK</sequence>
<organism evidence="2 3">
    <name type="scientific">Phytophthora boehmeriae</name>
    <dbReference type="NCBI Taxonomy" id="109152"/>
    <lineage>
        <taxon>Eukaryota</taxon>
        <taxon>Sar</taxon>
        <taxon>Stramenopiles</taxon>
        <taxon>Oomycota</taxon>
        <taxon>Peronosporomycetes</taxon>
        <taxon>Peronosporales</taxon>
        <taxon>Peronosporaceae</taxon>
        <taxon>Phytophthora</taxon>
    </lineage>
</organism>
<name>A0A8T1WVD2_9STRA</name>
<dbReference type="OrthoDB" id="127798at2759"/>
<feature type="coiled-coil region" evidence="1">
    <location>
        <begin position="144"/>
        <end position="192"/>
    </location>
</feature>
<evidence type="ECO:0000313" key="3">
    <source>
        <dbReference type="Proteomes" id="UP000693981"/>
    </source>
</evidence>
<gene>
    <name evidence="2" type="primary">PLA2G4F</name>
    <name evidence="2" type="ORF">PHYBOEH_003177</name>
</gene>
<evidence type="ECO:0000256" key="1">
    <source>
        <dbReference type="SAM" id="Coils"/>
    </source>
</evidence>
<dbReference type="AlphaFoldDB" id="A0A8T1WVD2"/>